<evidence type="ECO:0000313" key="3">
    <source>
        <dbReference type="EMBL" id="WED42677.1"/>
    </source>
</evidence>
<dbReference type="RefSeq" id="WP_275088493.1">
    <property type="nucleotide sequence ID" value="NZ_CP119078.1"/>
</dbReference>
<dbReference type="InterPro" id="IPR036770">
    <property type="entry name" value="Ankyrin_rpt-contain_sf"/>
</dbReference>
<dbReference type="Proteomes" id="UP001222087">
    <property type="component" value="Chromosome"/>
</dbReference>
<dbReference type="Gene3D" id="1.25.40.20">
    <property type="entry name" value="Ankyrin repeat-containing domain"/>
    <property type="match status" value="1"/>
</dbReference>
<evidence type="ECO:0008006" key="5">
    <source>
        <dbReference type="Google" id="ProtNLM"/>
    </source>
</evidence>
<keyword evidence="1" id="KW-0175">Coiled coil</keyword>
<gene>
    <name evidence="3" type="ORF">PXX05_12335</name>
</gene>
<name>A0ABY8APV4_9GAMM</name>
<feature type="compositionally biased region" description="Basic and acidic residues" evidence="2">
    <location>
        <begin position="621"/>
        <end position="639"/>
    </location>
</feature>
<evidence type="ECO:0000256" key="1">
    <source>
        <dbReference type="SAM" id="Coils"/>
    </source>
</evidence>
<dbReference type="EMBL" id="CP119078">
    <property type="protein sequence ID" value="WED42677.1"/>
    <property type="molecule type" value="Genomic_DNA"/>
</dbReference>
<protein>
    <recommendedName>
        <fullName evidence="5">Ankyrin repeats (3 copies)</fullName>
    </recommendedName>
</protein>
<evidence type="ECO:0000256" key="2">
    <source>
        <dbReference type="SAM" id="MobiDB-lite"/>
    </source>
</evidence>
<sequence>MHKRDDNWLLIKLNNFFLDPQNSIGGGDKREFLKKIKKEKYIQALHFACQRSQGKDVFYRIVEILLSHKQQLNLNINQATSDGKNAIYLATENENLWLYDLLERHGADIGFEGPNGSVALLHTAYYSLQLNVLMTSRMDARFANEKKKLEAFFEEVSNLPCKGSLVATEEVKKADQKRLQFINYTLHHLETYFKEFTDNILSPLQKGFTDNQKKIFAEYMLSCARNRVEELCHVIHDLSGPLRKKYDNFELPGFSWMTFEQLGSSMLREKACRRFFLPFSLKREVSVTIPAFIERLHHELADTELLVEEAIPDILKHDIPRLRVFFKEITDAESQTPNAVVKPVALPFIKTVTGRIVNNLSFLKLFNLFHFTEQESLQGIPYPEQSFYFIAPDASGKNSKTKDEPKSLASMRSKQALLRRLQKIGELFVGRNFPSELFDLDPTVDWRALVTVRDGICHQDERNNLVIVNTLLQNEKRLQKILQELEDLKCRVFDLLQKRDKILGPYEEPQKLWAHLVKSQIEKKNCPEQVIIAEVSAPVRRIDISDEKQFLKILADNKVSAEIQKQFQAIFDGTCTILPNKKELGELCGKAYLSLSKDEKTACRKIMEKITFKPITTEADRNKKREEEKNAKEEREKNKNSQLTGLEQIRGLAKEFLANPAKENLLNPLKRVTAAKQALQYISDYLRECNYLVGNTKYTFVELENFHQKNGSPSLKEILSNNHELNDALEYNVGQLLQHLEQLFDNNHLENIIDLTKQRERLRKIRNYIEHGDPILDTMGEDYHSASEVIRHDLYCAMIELIYDKDIDLIAQYFMGKSSVTNFSIFPAMTEQTSGNNLAPFNESKQEI</sequence>
<accession>A0ABY8APV4</accession>
<keyword evidence="4" id="KW-1185">Reference proteome</keyword>
<dbReference type="SUPFAM" id="SSF48403">
    <property type="entry name" value="Ankyrin repeat"/>
    <property type="match status" value="1"/>
</dbReference>
<feature type="region of interest" description="Disordered" evidence="2">
    <location>
        <begin position="621"/>
        <end position="644"/>
    </location>
</feature>
<evidence type="ECO:0000313" key="4">
    <source>
        <dbReference type="Proteomes" id="UP001222087"/>
    </source>
</evidence>
<reference evidence="3 4" key="1">
    <citation type="submission" date="2023-02" db="EMBL/GenBank/DDBJ databases">
        <title>Genome Sequence of L. cardiaca H63T.</title>
        <authorList>
            <person name="Lopez A.E."/>
            <person name="Cianciotto N.P."/>
        </authorList>
    </citation>
    <scope>NUCLEOTIDE SEQUENCE [LARGE SCALE GENOMIC DNA]</scope>
    <source>
        <strain evidence="3 4">H63</strain>
    </source>
</reference>
<organism evidence="3 4">
    <name type="scientific">Legionella cardiaca</name>
    <dbReference type="NCBI Taxonomy" id="1071983"/>
    <lineage>
        <taxon>Bacteria</taxon>
        <taxon>Pseudomonadati</taxon>
        <taxon>Pseudomonadota</taxon>
        <taxon>Gammaproteobacteria</taxon>
        <taxon>Legionellales</taxon>
        <taxon>Legionellaceae</taxon>
        <taxon>Legionella</taxon>
    </lineage>
</organism>
<feature type="coiled-coil region" evidence="1">
    <location>
        <begin position="468"/>
        <end position="498"/>
    </location>
</feature>
<proteinExistence type="predicted"/>